<dbReference type="SUPFAM" id="SSF140931">
    <property type="entry name" value="Fic-like"/>
    <property type="match status" value="1"/>
</dbReference>
<feature type="binding site" evidence="2">
    <location>
        <begin position="215"/>
        <end position="216"/>
    </location>
    <ligand>
        <name>ATP</name>
        <dbReference type="ChEBI" id="CHEBI:30616"/>
    </ligand>
</feature>
<feature type="active site" evidence="1">
    <location>
        <position position="174"/>
    </location>
</feature>
<evidence type="ECO:0000256" key="1">
    <source>
        <dbReference type="PIRSR" id="PIRSR640198-1"/>
    </source>
</evidence>
<dbReference type="AlphaFoldDB" id="A0A239SWW5"/>
<gene>
    <name evidence="5" type="ORF">SAMEA4412692_01408</name>
</gene>
<protein>
    <submittedName>
        <fullName evidence="5">Huntington interacting protein HYPE</fullName>
    </submittedName>
</protein>
<evidence type="ECO:0000313" key="6">
    <source>
        <dbReference type="Proteomes" id="UP000215185"/>
    </source>
</evidence>
<feature type="binding site" evidence="2">
    <location>
        <begin position="178"/>
        <end position="185"/>
    </location>
    <ligand>
        <name>ATP</name>
        <dbReference type="ChEBI" id="CHEBI:30616"/>
    </ligand>
</feature>
<dbReference type="STRING" id="1123308.GCA_000380085_01710"/>
<feature type="binding site" evidence="2">
    <location>
        <begin position="124"/>
        <end position="133"/>
    </location>
    <ligand>
        <name>ATP</name>
        <dbReference type="ChEBI" id="CHEBI:30616"/>
    </ligand>
</feature>
<dbReference type="Proteomes" id="UP000215185">
    <property type="component" value="Chromosome 1"/>
</dbReference>
<dbReference type="EMBL" id="LT906439">
    <property type="protein sequence ID" value="SNU89224.1"/>
    <property type="molecule type" value="Genomic_DNA"/>
</dbReference>
<evidence type="ECO:0000259" key="4">
    <source>
        <dbReference type="PROSITE" id="PS51459"/>
    </source>
</evidence>
<dbReference type="PROSITE" id="PS51459">
    <property type="entry name" value="FIDO"/>
    <property type="match status" value="1"/>
</dbReference>
<dbReference type="OrthoDB" id="9813719at2"/>
<reference evidence="5 6" key="1">
    <citation type="submission" date="2017-06" db="EMBL/GenBank/DDBJ databases">
        <authorList>
            <consortium name="Pathogen Informatics"/>
        </authorList>
    </citation>
    <scope>NUCLEOTIDE SEQUENCE [LARGE SCALE GENOMIC DNA]</scope>
    <source>
        <strain evidence="5 6">NCTC13788</strain>
    </source>
</reference>
<evidence type="ECO:0000256" key="3">
    <source>
        <dbReference type="PIRSR" id="PIRSR640198-3"/>
    </source>
</evidence>
<dbReference type="InterPro" id="IPR036597">
    <property type="entry name" value="Fido-like_dom_sf"/>
</dbReference>
<dbReference type="Gene3D" id="1.10.3290.10">
    <property type="entry name" value="Fido-like domain"/>
    <property type="match status" value="1"/>
</dbReference>
<dbReference type="SUPFAM" id="SSF46785">
    <property type="entry name" value="Winged helix' DNA-binding domain"/>
    <property type="match status" value="1"/>
</dbReference>
<dbReference type="RefSeq" id="WP_018374247.1">
    <property type="nucleotide sequence ID" value="NZ_LT906439.1"/>
</dbReference>
<organism evidence="5 6">
    <name type="scientific">Streptococcus merionis</name>
    <dbReference type="NCBI Taxonomy" id="400065"/>
    <lineage>
        <taxon>Bacteria</taxon>
        <taxon>Bacillati</taxon>
        <taxon>Bacillota</taxon>
        <taxon>Bacilli</taxon>
        <taxon>Lactobacillales</taxon>
        <taxon>Streptococcaceae</taxon>
        <taxon>Streptococcus</taxon>
    </lineage>
</organism>
<dbReference type="PANTHER" id="PTHR13504:SF38">
    <property type="entry name" value="FIDO DOMAIN-CONTAINING PROTEIN"/>
    <property type="match status" value="1"/>
</dbReference>
<accession>A0A239SWW5</accession>
<feature type="binding site" evidence="2">
    <location>
        <position position="223"/>
    </location>
    <ligand>
        <name>ATP</name>
        <dbReference type="ChEBI" id="CHEBI:30616"/>
    </ligand>
</feature>
<dbReference type="InterPro" id="IPR036390">
    <property type="entry name" value="WH_DNA-bd_sf"/>
</dbReference>
<keyword evidence="6" id="KW-1185">Reference proteome</keyword>
<keyword evidence="2" id="KW-0067">ATP-binding</keyword>
<sequence>MQPQYILTDKMLNRVVGISELTALLVLEKRALHLRKENRIRSIQSSLAIENNSLTLEQVTDIIDGKRVLGAPKEIHEVQNAYEAYERVFQLNPYRVDDFLRAHRLLTKDLVKRSGQFRAGDVGVYDSQGTVVHVGARPQFVPKLVQDLFEWAEKSTLPDLIKSCIVHFELEIIHPFEDGNGRMGRLWQSLILYQWQDIFEWIPVETVIYEHQQTYYDSLSLSNHQNDATIFIEFMLDAILETLQEYSLKEKSDKMSDKELLYFKLLEKYLKKHGVIASRDFQNLSNLSPSAARRYLTRFTDLGLLVKKGQNRNRQYQLRQDLS</sequence>
<evidence type="ECO:0000313" key="5">
    <source>
        <dbReference type="EMBL" id="SNU89224.1"/>
    </source>
</evidence>
<dbReference type="PANTHER" id="PTHR13504">
    <property type="entry name" value="FIDO DOMAIN-CONTAINING PROTEIN DDB_G0283145"/>
    <property type="match status" value="1"/>
</dbReference>
<keyword evidence="2" id="KW-0547">Nucleotide-binding</keyword>
<dbReference type="Gene3D" id="1.10.10.10">
    <property type="entry name" value="Winged helix-like DNA-binding domain superfamily/Winged helix DNA-binding domain"/>
    <property type="match status" value="1"/>
</dbReference>
<dbReference type="GO" id="GO:0005524">
    <property type="term" value="F:ATP binding"/>
    <property type="evidence" value="ECO:0007669"/>
    <property type="project" value="UniProtKB-KW"/>
</dbReference>
<dbReference type="InterPro" id="IPR040198">
    <property type="entry name" value="Fido_containing"/>
</dbReference>
<dbReference type="InterPro" id="IPR003812">
    <property type="entry name" value="Fido"/>
</dbReference>
<evidence type="ECO:0000256" key="2">
    <source>
        <dbReference type="PIRSR" id="PIRSR640198-2"/>
    </source>
</evidence>
<proteinExistence type="predicted"/>
<dbReference type="KEGG" id="smen:SAMEA4412692_1408"/>
<dbReference type="InterPro" id="IPR036388">
    <property type="entry name" value="WH-like_DNA-bd_sf"/>
</dbReference>
<name>A0A239SWW5_9STRE</name>
<dbReference type="eggNOG" id="COG3177">
    <property type="taxonomic scope" value="Bacteria"/>
</dbReference>
<dbReference type="Pfam" id="PF02661">
    <property type="entry name" value="Fic"/>
    <property type="match status" value="1"/>
</dbReference>
<feature type="site" description="Important for autoinhibition of adenylyltransferase activity" evidence="3">
    <location>
        <position position="50"/>
    </location>
</feature>
<feature type="domain" description="Fido" evidence="4">
    <location>
        <begin position="94"/>
        <end position="237"/>
    </location>
</feature>